<evidence type="ECO:0000313" key="3">
    <source>
        <dbReference type="Proteomes" id="UP000051957"/>
    </source>
</evidence>
<sequence length="186" mass="20862">MKDMTTATPEKLFEAEVKQADIDHHTPTAGAMTGHIVSNLEVLANKLQMAKWYVKGMSAETLKNVFGDLLDQAYSQKDALGTVLIDEGLITPSTQKEFTEYAMLEENGQNKYETAEWLVDDLVHDYDTENMFVTRAIKLAQKEDRPVLADYLVNLLGDNNHNVAKLQALLGKSPREGLDEDEDDED</sequence>
<dbReference type="InterPro" id="IPR008331">
    <property type="entry name" value="Ferritin_DPS_dom"/>
</dbReference>
<dbReference type="PATRIC" id="fig|1423784.4.peg.1844"/>
<accession>A0A0R1YWW5</accession>
<gene>
    <name evidence="2" type="ORF">FC51_GL001810</name>
</gene>
<comment type="caution">
    <text evidence="2">The sequence shown here is derived from an EMBL/GenBank/DDBJ whole genome shotgun (WGS) entry which is preliminary data.</text>
</comment>
<dbReference type="InterPro" id="IPR009078">
    <property type="entry name" value="Ferritin-like_SF"/>
</dbReference>
<dbReference type="GO" id="GO:0008199">
    <property type="term" value="F:ferric iron binding"/>
    <property type="evidence" value="ECO:0007669"/>
    <property type="project" value="InterPro"/>
</dbReference>
<evidence type="ECO:0000259" key="1">
    <source>
        <dbReference type="Pfam" id="PF00210"/>
    </source>
</evidence>
<organism evidence="2 3">
    <name type="scientific">Lentilactobacillus parabuchneri DSM 5707 = NBRC 107865</name>
    <dbReference type="NCBI Taxonomy" id="1423784"/>
    <lineage>
        <taxon>Bacteria</taxon>
        <taxon>Bacillati</taxon>
        <taxon>Bacillota</taxon>
        <taxon>Bacilli</taxon>
        <taxon>Lactobacillales</taxon>
        <taxon>Lactobacillaceae</taxon>
        <taxon>Lentilactobacillus</taxon>
    </lineage>
</organism>
<dbReference type="Gene3D" id="1.20.1260.10">
    <property type="match status" value="1"/>
</dbReference>
<dbReference type="InterPro" id="IPR012347">
    <property type="entry name" value="Ferritin-like"/>
</dbReference>
<name>A0A0R1YWW5_9LACO</name>
<dbReference type="SUPFAM" id="SSF47240">
    <property type="entry name" value="Ferritin-like"/>
    <property type="match status" value="1"/>
</dbReference>
<dbReference type="Proteomes" id="UP000051957">
    <property type="component" value="Unassembled WGS sequence"/>
</dbReference>
<proteinExistence type="predicted"/>
<dbReference type="EMBL" id="AZGK01000004">
    <property type="protein sequence ID" value="KRM46897.1"/>
    <property type="molecule type" value="Genomic_DNA"/>
</dbReference>
<dbReference type="AlphaFoldDB" id="A0A0R1YWW5"/>
<evidence type="ECO:0000313" key="2">
    <source>
        <dbReference type="EMBL" id="KRM46897.1"/>
    </source>
</evidence>
<dbReference type="Pfam" id="PF00210">
    <property type="entry name" value="Ferritin"/>
    <property type="match status" value="1"/>
</dbReference>
<feature type="domain" description="Ferritin/DPS" evidence="1">
    <location>
        <begin position="38"/>
        <end position="173"/>
    </location>
</feature>
<reference evidence="2 3" key="1">
    <citation type="journal article" date="2015" name="Genome Announc.">
        <title>Expanding the biotechnology potential of lactobacilli through comparative genomics of 213 strains and associated genera.</title>
        <authorList>
            <person name="Sun Z."/>
            <person name="Harris H.M."/>
            <person name="McCann A."/>
            <person name="Guo C."/>
            <person name="Argimon S."/>
            <person name="Zhang W."/>
            <person name="Yang X."/>
            <person name="Jeffery I.B."/>
            <person name="Cooney J.C."/>
            <person name="Kagawa T.F."/>
            <person name="Liu W."/>
            <person name="Song Y."/>
            <person name="Salvetti E."/>
            <person name="Wrobel A."/>
            <person name="Rasinkangas P."/>
            <person name="Parkhill J."/>
            <person name="Rea M.C."/>
            <person name="O'Sullivan O."/>
            <person name="Ritari J."/>
            <person name="Douillard F.P."/>
            <person name="Paul Ross R."/>
            <person name="Yang R."/>
            <person name="Briner A.E."/>
            <person name="Felis G.E."/>
            <person name="de Vos W.M."/>
            <person name="Barrangou R."/>
            <person name="Klaenhammer T.R."/>
            <person name="Caufield P.W."/>
            <person name="Cui Y."/>
            <person name="Zhang H."/>
            <person name="O'Toole P.W."/>
        </authorList>
    </citation>
    <scope>NUCLEOTIDE SEQUENCE [LARGE SCALE GENOMIC DNA]</scope>
    <source>
        <strain evidence="2 3">DSM 5707</strain>
    </source>
</reference>
<protein>
    <submittedName>
        <fullName evidence="2">Ferritin Dps family protein</fullName>
    </submittedName>
</protein>